<dbReference type="Pfam" id="PF00753">
    <property type="entry name" value="Lactamase_B"/>
    <property type="match status" value="1"/>
</dbReference>
<evidence type="ECO:0000256" key="1">
    <source>
        <dbReference type="ARBA" id="ARBA00004651"/>
    </source>
</evidence>
<dbReference type="InterPro" id="IPR052159">
    <property type="entry name" value="Competence_DNA_uptake"/>
</dbReference>
<gene>
    <name evidence="8" type="ORF">PtoMrB4_17600</name>
</gene>
<dbReference type="GO" id="GO:0030420">
    <property type="term" value="P:establishment of competence for transformation"/>
    <property type="evidence" value="ECO:0007669"/>
    <property type="project" value="InterPro"/>
</dbReference>
<evidence type="ECO:0000259" key="7">
    <source>
        <dbReference type="SMART" id="SM00849"/>
    </source>
</evidence>
<dbReference type="Gene3D" id="3.60.15.10">
    <property type="entry name" value="Ribonuclease Z/Hydroxyacylglutathione hydrolase-like"/>
    <property type="match status" value="1"/>
</dbReference>
<organism evidence="8 9">
    <name type="scientific">Metapseudomonas otitidis</name>
    <dbReference type="NCBI Taxonomy" id="319939"/>
    <lineage>
        <taxon>Bacteria</taxon>
        <taxon>Pseudomonadati</taxon>
        <taxon>Pseudomonadota</taxon>
        <taxon>Gammaproteobacteria</taxon>
        <taxon>Pseudomonadales</taxon>
        <taxon>Pseudomonadaceae</taxon>
        <taxon>Metapseudomonas</taxon>
    </lineage>
</organism>
<dbReference type="KEGG" id="poj:PtoMrB4_17600"/>
<feature type="transmembrane region" description="Helical" evidence="6">
    <location>
        <begin position="442"/>
        <end position="463"/>
    </location>
</feature>
<dbReference type="NCBIfam" id="TIGR00360">
    <property type="entry name" value="ComEC_N-term"/>
    <property type="match status" value="1"/>
</dbReference>
<comment type="subcellular location">
    <subcellularLocation>
        <location evidence="1">Cell membrane</location>
        <topology evidence="1">Multi-pass membrane protein</topology>
    </subcellularLocation>
</comment>
<dbReference type="GeneID" id="57396975"/>
<feature type="transmembrane region" description="Helical" evidence="6">
    <location>
        <begin position="232"/>
        <end position="251"/>
    </location>
</feature>
<evidence type="ECO:0000256" key="4">
    <source>
        <dbReference type="ARBA" id="ARBA00022989"/>
    </source>
</evidence>
<evidence type="ECO:0000313" key="8">
    <source>
        <dbReference type="EMBL" id="BCA27783.1"/>
    </source>
</evidence>
<protein>
    <submittedName>
        <fullName evidence="8">DNA internalization-related competence protein ComEC/Rec2</fullName>
    </submittedName>
</protein>
<feature type="transmembrane region" description="Helical" evidence="6">
    <location>
        <begin position="300"/>
        <end position="323"/>
    </location>
</feature>
<feature type="transmembrane region" description="Helical" evidence="6">
    <location>
        <begin position="361"/>
        <end position="380"/>
    </location>
</feature>
<keyword evidence="2" id="KW-1003">Cell membrane</keyword>
<dbReference type="InterPro" id="IPR035681">
    <property type="entry name" value="ComA-like_MBL"/>
</dbReference>
<keyword evidence="3 6" id="KW-0812">Transmembrane</keyword>
<dbReference type="RefSeq" id="WP_172433037.1">
    <property type="nucleotide sequence ID" value="NZ_AP022642.1"/>
</dbReference>
<dbReference type="Proteomes" id="UP000501237">
    <property type="component" value="Chromosome"/>
</dbReference>
<dbReference type="Pfam" id="PF03772">
    <property type="entry name" value="Competence"/>
    <property type="match status" value="1"/>
</dbReference>
<sequence>MRGFWLALAGGLLALRFLPALPPGWVLLGLAGIGVVLLPWRTRALGVALIGFAWACHCAQVALDDRLDPALDGTTRWLQGQVVGLPQQDGGVVRFELVPAAIEGLRLPGRMRVSWYGGLEVRSGETWRLAVTLRRPRGLVNPHAFDYEAWLLARHIGATGTVKAGERIKAAEGPGAWRDDLRQAIQQAEARGRNGTIAALVLGDGSGLSSRDWRHLQDTGTVHLMVISGQHISLLALLLYGAVAALARLGLWPTRLPWLPCACALALAGALGYGALAGFDVPVQRACLMTALALLWRLRFRRLGVVTPLLAVLCIVLLVDPLASLRAGFWLSFAAVALLVLVFAGRLGSLPAWRSAWRAQWALSLALTPALMALALPISLSGPLANLVAVPWVSFVSVPLSLAGTALHAVPGLGEGLLWLAGLSLEGLFLLLGWIAEAMPAWQAPALAVWSWGLVLLGCLLLILPPALPFRLPGLLLLVLLVWPPLQRLAPGTADVRVLDVGQGLAVLVLTEHHALLYDAGPRQGGFDLGERVVVPALRGLGVRHLDELLLSHADNDHSGGAEAVVRALSVARVISGEVERLPPGLNAQPCEARQWEWDGVHLRTWRWPEARDSNDRSCVLTLEANGERLHLTGDLGQAAEAAWVESGEPLAADWLLAPHHGSRSSSSARLLQAVRPRGALISRGARNAFGHPHPQVLARYRALPAALYDTAESGALLIRLGTHGEVSGLRSQARFWREK</sequence>
<feature type="domain" description="Metallo-beta-lactamase" evidence="7">
    <location>
        <begin position="503"/>
        <end position="686"/>
    </location>
</feature>
<dbReference type="InterPro" id="IPR004477">
    <property type="entry name" value="ComEC_N"/>
</dbReference>
<reference evidence="8 9" key="1">
    <citation type="journal article" date="2020" name="Microbiol. Resour. Announc.">
        <title>Complete genome sequence of Pseudomonas otitidis strain MrB4, isolated from Lake Biwa in Japan.</title>
        <authorList>
            <person name="Miyazaki K."/>
            <person name="Hase E."/>
            <person name="Maruya T."/>
        </authorList>
    </citation>
    <scope>NUCLEOTIDE SEQUENCE [LARGE SCALE GENOMIC DNA]</scope>
    <source>
        <strain evidence="8 9">MrB4</strain>
    </source>
</reference>
<proteinExistence type="predicted"/>
<evidence type="ECO:0000256" key="5">
    <source>
        <dbReference type="ARBA" id="ARBA00023136"/>
    </source>
</evidence>
<dbReference type="AlphaFoldDB" id="A0A679GBZ8"/>
<feature type="transmembrane region" description="Helical" evidence="6">
    <location>
        <begin position="329"/>
        <end position="349"/>
    </location>
</feature>
<dbReference type="PANTHER" id="PTHR30619:SF1">
    <property type="entry name" value="RECOMBINATION PROTEIN 2"/>
    <property type="match status" value="1"/>
</dbReference>
<name>A0A679GBZ8_9GAMM</name>
<dbReference type="SMART" id="SM00849">
    <property type="entry name" value="Lactamase_B"/>
    <property type="match status" value="1"/>
</dbReference>
<evidence type="ECO:0000313" key="9">
    <source>
        <dbReference type="Proteomes" id="UP000501237"/>
    </source>
</evidence>
<dbReference type="EMBL" id="AP022642">
    <property type="protein sequence ID" value="BCA27783.1"/>
    <property type="molecule type" value="Genomic_DNA"/>
</dbReference>
<dbReference type="GO" id="GO:0005886">
    <property type="term" value="C:plasma membrane"/>
    <property type="evidence" value="ECO:0007669"/>
    <property type="project" value="UniProtKB-SubCell"/>
</dbReference>
<dbReference type="InterPro" id="IPR025405">
    <property type="entry name" value="DUF4131"/>
</dbReference>
<dbReference type="InterPro" id="IPR036866">
    <property type="entry name" value="RibonucZ/Hydroxyglut_hydro"/>
</dbReference>
<dbReference type="NCBIfam" id="TIGR00361">
    <property type="entry name" value="ComEC_Rec2"/>
    <property type="match status" value="1"/>
</dbReference>
<dbReference type="PANTHER" id="PTHR30619">
    <property type="entry name" value="DNA INTERNALIZATION/COMPETENCE PROTEIN COMEC/REC2"/>
    <property type="match status" value="1"/>
</dbReference>
<evidence type="ECO:0000256" key="6">
    <source>
        <dbReference type="SAM" id="Phobius"/>
    </source>
</evidence>
<dbReference type="CDD" id="cd07731">
    <property type="entry name" value="ComA-like_MBL-fold"/>
    <property type="match status" value="1"/>
</dbReference>
<feature type="transmembrane region" description="Helical" evidence="6">
    <location>
        <begin position="257"/>
        <end position="279"/>
    </location>
</feature>
<dbReference type="SUPFAM" id="SSF56281">
    <property type="entry name" value="Metallo-hydrolase/oxidoreductase"/>
    <property type="match status" value="1"/>
</dbReference>
<dbReference type="InterPro" id="IPR004797">
    <property type="entry name" value="Competence_ComEC/Rec2"/>
</dbReference>
<evidence type="ECO:0000256" key="3">
    <source>
        <dbReference type="ARBA" id="ARBA00022692"/>
    </source>
</evidence>
<dbReference type="InterPro" id="IPR001279">
    <property type="entry name" value="Metallo-B-lactamas"/>
</dbReference>
<keyword evidence="4 6" id="KW-1133">Transmembrane helix</keyword>
<keyword evidence="5 6" id="KW-0472">Membrane</keyword>
<accession>A0A679GBZ8</accession>
<dbReference type="Pfam" id="PF13567">
    <property type="entry name" value="DUF4131"/>
    <property type="match status" value="1"/>
</dbReference>
<feature type="transmembrane region" description="Helical" evidence="6">
    <location>
        <begin position="417"/>
        <end position="436"/>
    </location>
</feature>
<evidence type="ECO:0000256" key="2">
    <source>
        <dbReference type="ARBA" id="ARBA00022475"/>
    </source>
</evidence>